<keyword evidence="2" id="KW-0808">Transferase</keyword>
<gene>
    <name evidence="2" type="ORF">Murmansk-183</name>
</gene>
<organism evidence="2">
    <name type="scientific">Murmansk poxvirus</name>
    <dbReference type="NCBI Taxonomy" id="2025359"/>
    <lineage>
        <taxon>Viruses</taxon>
        <taxon>Varidnaviria</taxon>
        <taxon>Bamfordvirae</taxon>
        <taxon>Nucleocytoviricota</taxon>
        <taxon>Pokkesviricetes</taxon>
        <taxon>Chitovirales</taxon>
        <taxon>Poxviridae</taxon>
        <taxon>Chordopoxvirinae</taxon>
        <taxon>Centapoxvirus</taxon>
        <taxon>Centapoxvirus microtuspox</taxon>
        <taxon>Murmansk microtuspox virus</taxon>
    </lineage>
</organism>
<dbReference type="EMBL" id="MF001304">
    <property type="protein sequence ID" value="AST09378.1"/>
    <property type="molecule type" value="Genomic_DNA"/>
</dbReference>
<evidence type="ECO:0000313" key="3">
    <source>
        <dbReference type="Proteomes" id="UP000217350"/>
    </source>
</evidence>
<dbReference type="GO" id="GO:0005524">
    <property type="term" value="F:ATP binding"/>
    <property type="evidence" value="ECO:0007669"/>
    <property type="project" value="InterPro"/>
</dbReference>
<dbReference type="InterPro" id="IPR011009">
    <property type="entry name" value="Kinase-like_dom_sf"/>
</dbReference>
<protein>
    <submittedName>
        <fullName evidence="2">Ser-thr protein kinase-like protein</fullName>
    </submittedName>
</protein>
<dbReference type="Gene3D" id="1.10.510.10">
    <property type="entry name" value="Transferase(Phosphotransferase) domain 1"/>
    <property type="match status" value="1"/>
</dbReference>
<keyword evidence="2" id="KW-0418">Kinase</keyword>
<dbReference type="InterPro" id="IPR050235">
    <property type="entry name" value="CK1_Ser-Thr_kinase"/>
</dbReference>
<dbReference type="InterPro" id="IPR000719">
    <property type="entry name" value="Prot_kinase_dom"/>
</dbReference>
<evidence type="ECO:0000259" key="1">
    <source>
        <dbReference type="PROSITE" id="PS50011"/>
    </source>
</evidence>
<dbReference type="OrthoDB" id="8674at10239"/>
<reference evidence="2" key="1">
    <citation type="journal article" date="2017" name="Virus Genes">
        <title>Two novel poxviruses with unusual genome rearrangements: NY_014 and Murmansk.</title>
        <authorList>
            <person name="Smithson C."/>
            <person name="Meyer H."/>
            <person name="Gigante C.M."/>
            <person name="Gao J."/>
            <person name="Zhao H."/>
            <person name="Batra D."/>
            <person name="Damon I."/>
            <person name="Upton C."/>
            <person name="Li Y."/>
        </authorList>
    </citation>
    <scope>NUCLEOTIDE SEQUENCE [LARGE SCALE GENOMIC DNA]</scope>
    <source>
        <strain evidence="2">LEIV-11411</strain>
    </source>
</reference>
<evidence type="ECO:0000313" key="2">
    <source>
        <dbReference type="EMBL" id="AST09378.1"/>
    </source>
</evidence>
<dbReference type="PROSITE" id="PS50011">
    <property type="entry name" value="PROTEIN_KINASE_DOM"/>
    <property type="match status" value="1"/>
</dbReference>
<accession>A0A223FN19</accession>
<sequence length="287" mass="34069">MELLDRYVFDNDNNRWMVGEIIYSGNSILYKVKKRFSYFNEYVMKIDHKTYKPLLNEIKMYSLLSFTNTEYINKWITEHKLNYLAVPIAKSIGVTKDYRFIVTKNLGNVFTPTSIKSVYTTSIALINAIEYIHTHGFSHGKVEPNNVLINNNNHVTLIDYAKCKKLYIGNTNKHIPYNEDNIPYGNIKYMCLDYHRGANVSRRGDLEMLGYCIIEWFGGILPWENEKHLMNIEIKKSQYRNRVDNLIEDCFPKAFHLDLMRYLELVFELEYDQTPDYDRLRKLFTTK</sequence>
<feature type="domain" description="Protein kinase" evidence="1">
    <location>
        <begin position="1"/>
        <end position="287"/>
    </location>
</feature>
<name>A0A223FN19_9POXV</name>
<dbReference type="Pfam" id="PF00069">
    <property type="entry name" value="Pkinase"/>
    <property type="match status" value="1"/>
</dbReference>
<dbReference type="SUPFAM" id="SSF56112">
    <property type="entry name" value="Protein kinase-like (PK-like)"/>
    <property type="match status" value="1"/>
</dbReference>
<keyword evidence="3" id="KW-1185">Reference proteome</keyword>
<dbReference type="PANTHER" id="PTHR11909">
    <property type="entry name" value="CASEIN KINASE-RELATED"/>
    <property type="match status" value="1"/>
</dbReference>
<dbReference type="GO" id="GO:0004672">
    <property type="term" value="F:protein kinase activity"/>
    <property type="evidence" value="ECO:0007669"/>
    <property type="project" value="InterPro"/>
</dbReference>
<dbReference type="Proteomes" id="UP000217350">
    <property type="component" value="Segment"/>
</dbReference>
<proteinExistence type="predicted"/>